<feature type="transmembrane region" description="Helical" evidence="2">
    <location>
        <begin position="217"/>
        <end position="240"/>
    </location>
</feature>
<dbReference type="Pfam" id="PF02517">
    <property type="entry name" value="Rce1-like"/>
    <property type="match status" value="1"/>
</dbReference>
<feature type="transmembrane region" description="Helical" evidence="2">
    <location>
        <begin position="322"/>
        <end position="343"/>
    </location>
</feature>
<dbReference type="GO" id="GO:0080120">
    <property type="term" value="P:CAAX-box protein maturation"/>
    <property type="evidence" value="ECO:0007669"/>
    <property type="project" value="UniProtKB-ARBA"/>
</dbReference>
<feature type="transmembrane region" description="Helical" evidence="2">
    <location>
        <begin position="260"/>
        <end position="281"/>
    </location>
</feature>
<dbReference type="InterPro" id="IPR052710">
    <property type="entry name" value="CAAX_protease"/>
</dbReference>
<dbReference type="AlphaFoldDB" id="A0A9D2A931"/>
<feature type="transmembrane region" description="Helical" evidence="2">
    <location>
        <begin position="350"/>
        <end position="369"/>
    </location>
</feature>
<feature type="transmembrane region" description="Helical" evidence="2">
    <location>
        <begin position="136"/>
        <end position="162"/>
    </location>
</feature>
<comment type="caution">
    <text evidence="4">The sequence shown here is derived from an EMBL/GenBank/DDBJ whole genome shotgun (WGS) entry which is preliminary data.</text>
</comment>
<dbReference type="GO" id="GO:0008237">
    <property type="term" value="F:metallopeptidase activity"/>
    <property type="evidence" value="ECO:0007669"/>
    <property type="project" value="UniProtKB-KW"/>
</dbReference>
<dbReference type="InterPro" id="IPR003675">
    <property type="entry name" value="Rce1/LyrA-like_dom"/>
</dbReference>
<dbReference type="PANTHER" id="PTHR36435:SF1">
    <property type="entry name" value="CAAX AMINO TERMINAL PROTEASE FAMILY PROTEIN"/>
    <property type="match status" value="1"/>
</dbReference>
<dbReference type="Proteomes" id="UP000824151">
    <property type="component" value="Unassembled WGS sequence"/>
</dbReference>
<feature type="compositionally biased region" description="Pro residues" evidence="1">
    <location>
        <begin position="86"/>
        <end position="102"/>
    </location>
</feature>
<feature type="region of interest" description="Disordered" evidence="1">
    <location>
        <begin position="1"/>
        <end position="131"/>
    </location>
</feature>
<evidence type="ECO:0000256" key="1">
    <source>
        <dbReference type="SAM" id="MobiDB-lite"/>
    </source>
</evidence>
<evidence type="ECO:0000256" key="2">
    <source>
        <dbReference type="SAM" id="Phobius"/>
    </source>
</evidence>
<feature type="transmembrane region" description="Helical" evidence="2">
    <location>
        <begin position="182"/>
        <end position="205"/>
    </location>
</feature>
<dbReference type="EC" id="3.4.24.-" evidence="4"/>
<keyword evidence="4" id="KW-0482">Metalloprotease</keyword>
<proteinExistence type="predicted"/>
<reference evidence="4" key="2">
    <citation type="submission" date="2021-04" db="EMBL/GenBank/DDBJ databases">
        <authorList>
            <person name="Gilroy R."/>
        </authorList>
    </citation>
    <scope>NUCLEOTIDE SEQUENCE</scope>
    <source>
        <strain evidence="4">ChiHejej3B27-3195</strain>
    </source>
</reference>
<keyword evidence="4" id="KW-0378">Hydrolase</keyword>
<feature type="compositionally biased region" description="Low complexity" evidence="1">
    <location>
        <begin position="103"/>
        <end position="114"/>
    </location>
</feature>
<dbReference type="GO" id="GO:0004175">
    <property type="term" value="F:endopeptidase activity"/>
    <property type="evidence" value="ECO:0007669"/>
    <property type="project" value="UniProtKB-ARBA"/>
</dbReference>
<feature type="compositionally biased region" description="Low complexity" evidence="1">
    <location>
        <begin position="63"/>
        <end position="85"/>
    </location>
</feature>
<gene>
    <name evidence="4" type="ORF">H9871_10080</name>
</gene>
<keyword evidence="2" id="KW-1133">Transmembrane helix</keyword>
<evidence type="ECO:0000259" key="3">
    <source>
        <dbReference type="Pfam" id="PF02517"/>
    </source>
</evidence>
<sequence>MTDDQHPTPPENRPSGPQDPDGAPAPEGRPGQPRPDAPAQAPEHAGPYGTAYGQPSGQPPQQPYGYPYGPAAQQPLHYDPRGQPYGVPPQQPYGSPYGPPPGQLQQYDPYGQPYGVPPQVRPTPRRRQQDSEPGRFMWWDLGAFLVYAVGFLGGLVGFVLVLPPMNQMMASGDAVQQNQALFIVQAVAYGGIGLIAVVLSGAALWRSIRAFAYLWWLKLLLIPVAWIATIVINAIVVTAISDQPEVSQNQQDIEQMLSAVPFGVAVIVIALLGPYVEEYFFRHLMVGKLSRHINIWICGVISVITFPLLHFIPALIGLSDDLSVVTIIPYVTMGIIFTVAYILTGRSLIYAWLLHAFNNFMSLVMMYFVAPRLERFLEDSGIDPGGEPLGWIIDTAGAFLSAGTGVLC</sequence>
<dbReference type="EMBL" id="DXGD01000372">
    <property type="protein sequence ID" value="HIX00477.1"/>
    <property type="molecule type" value="Genomic_DNA"/>
</dbReference>
<evidence type="ECO:0000313" key="4">
    <source>
        <dbReference type="EMBL" id="HIX00477.1"/>
    </source>
</evidence>
<keyword evidence="2" id="KW-0812">Transmembrane</keyword>
<keyword evidence="4" id="KW-0645">Protease</keyword>
<keyword evidence="2" id="KW-0472">Membrane</keyword>
<evidence type="ECO:0000313" key="5">
    <source>
        <dbReference type="Proteomes" id="UP000824151"/>
    </source>
</evidence>
<name>A0A9D2A931_9MICC</name>
<reference evidence="4" key="1">
    <citation type="journal article" date="2021" name="PeerJ">
        <title>Extensive microbial diversity within the chicken gut microbiome revealed by metagenomics and culture.</title>
        <authorList>
            <person name="Gilroy R."/>
            <person name="Ravi A."/>
            <person name="Getino M."/>
            <person name="Pursley I."/>
            <person name="Horton D.L."/>
            <person name="Alikhan N.F."/>
            <person name="Baker D."/>
            <person name="Gharbi K."/>
            <person name="Hall N."/>
            <person name="Watson M."/>
            <person name="Adriaenssens E.M."/>
            <person name="Foster-Nyarko E."/>
            <person name="Jarju S."/>
            <person name="Secka A."/>
            <person name="Antonio M."/>
            <person name="Oren A."/>
            <person name="Chaudhuri R.R."/>
            <person name="La Ragione R."/>
            <person name="Hildebrand F."/>
            <person name="Pallen M.J."/>
        </authorList>
    </citation>
    <scope>NUCLEOTIDE SEQUENCE</scope>
    <source>
        <strain evidence="4">ChiHejej3B27-3195</strain>
    </source>
</reference>
<feature type="domain" description="CAAX prenyl protease 2/Lysostaphin resistance protein A-like" evidence="3">
    <location>
        <begin position="264"/>
        <end position="361"/>
    </location>
</feature>
<accession>A0A9D2A931</accession>
<protein>
    <submittedName>
        <fullName evidence="4">CPBP family intramembrane metalloprotease</fullName>
        <ecNumber evidence="4">3.4.24.-</ecNumber>
    </submittedName>
</protein>
<dbReference type="PANTHER" id="PTHR36435">
    <property type="entry name" value="SLR1288 PROTEIN"/>
    <property type="match status" value="1"/>
</dbReference>
<feature type="transmembrane region" description="Helical" evidence="2">
    <location>
        <begin position="293"/>
        <end position="316"/>
    </location>
</feature>
<organism evidence="4 5">
    <name type="scientific">Candidatus Nesterenkonia stercoripullorum</name>
    <dbReference type="NCBI Taxonomy" id="2838701"/>
    <lineage>
        <taxon>Bacteria</taxon>
        <taxon>Bacillati</taxon>
        <taxon>Actinomycetota</taxon>
        <taxon>Actinomycetes</taxon>
        <taxon>Micrococcales</taxon>
        <taxon>Micrococcaceae</taxon>
        <taxon>Nesterenkonia</taxon>
    </lineage>
</organism>